<feature type="compositionally biased region" description="Basic residues" evidence="1">
    <location>
        <begin position="53"/>
        <end position="63"/>
    </location>
</feature>
<evidence type="ECO:0000313" key="3">
    <source>
        <dbReference type="Proteomes" id="UP001168821"/>
    </source>
</evidence>
<dbReference type="AlphaFoldDB" id="A0AA38J0M4"/>
<gene>
    <name evidence="2" type="ORF">Zmor_008531</name>
</gene>
<reference evidence="2" key="1">
    <citation type="journal article" date="2023" name="G3 (Bethesda)">
        <title>Whole genome assemblies of Zophobas morio and Tenebrio molitor.</title>
        <authorList>
            <person name="Kaur S."/>
            <person name="Stinson S.A."/>
            <person name="diCenzo G.C."/>
        </authorList>
    </citation>
    <scope>NUCLEOTIDE SEQUENCE</scope>
    <source>
        <strain evidence="2">QUZm001</strain>
    </source>
</reference>
<dbReference type="EMBL" id="JALNTZ010000002">
    <property type="protein sequence ID" value="KAJ3664354.1"/>
    <property type="molecule type" value="Genomic_DNA"/>
</dbReference>
<organism evidence="2 3">
    <name type="scientific">Zophobas morio</name>
    <dbReference type="NCBI Taxonomy" id="2755281"/>
    <lineage>
        <taxon>Eukaryota</taxon>
        <taxon>Metazoa</taxon>
        <taxon>Ecdysozoa</taxon>
        <taxon>Arthropoda</taxon>
        <taxon>Hexapoda</taxon>
        <taxon>Insecta</taxon>
        <taxon>Pterygota</taxon>
        <taxon>Neoptera</taxon>
        <taxon>Endopterygota</taxon>
        <taxon>Coleoptera</taxon>
        <taxon>Polyphaga</taxon>
        <taxon>Cucujiformia</taxon>
        <taxon>Tenebrionidae</taxon>
        <taxon>Zophobas</taxon>
    </lineage>
</organism>
<comment type="caution">
    <text evidence="2">The sequence shown here is derived from an EMBL/GenBank/DDBJ whole genome shotgun (WGS) entry which is preliminary data.</text>
</comment>
<name>A0AA38J0M4_9CUCU</name>
<keyword evidence="3" id="KW-1185">Reference proteome</keyword>
<evidence type="ECO:0000313" key="2">
    <source>
        <dbReference type="EMBL" id="KAJ3664354.1"/>
    </source>
</evidence>
<evidence type="ECO:0000256" key="1">
    <source>
        <dbReference type="SAM" id="MobiDB-lite"/>
    </source>
</evidence>
<protein>
    <submittedName>
        <fullName evidence="2">Uncharacterized protein</fullName>
    </submittedName>
</protein>
<sequence length="84" mass="9735">MHCALCCSYMVRDGKKRTIFAPVMALTPLSGRYADSEPAEESQGHLPGENGQRTRRSYLRRSGHREPETLQERNLLRWAEREVF</sequence>
<proteinExistence type="predicted"/>
<accession>A0AA38J0M4</accession>
<feature type="region of interest" description="Disordered" evidence="1">
    <location>
        <begin position="33"/>
        <end position="67"/>
    </location>
</feature>
<dbReference type="Proteomes" id="UP001168821">
    <property type="component" value="Unassembled WGS sequence"/>
</dbReference>